<dbReference type="InterPro" id="IPR008271">
    <property type="entry name" value="Ser/Thr_kinase_AS"/>
</dbReference>
<proteinExistence type="predicted"/>
<feature type="region of interest" description="Disordered" evidence="10">
    <location>
        <begin position="396"/>
        <end position="417"/>
    </location>
</feature>
<feature type="compositionally biased region" description="Polar residues" evidence="10">
    <location>
        <begin position="153"/>
        <end position="164"/>
    </location>
</feature>
<accession>A0AAF1BGG2</accession>
<evidence type="ECO:0000256" key="4">
    <source>
        <dbReference type="ARBA" id="ARBA00022741"/>
    </source>
</evidence>
<evidence type="ECO:0000256" key="5">
    <source>
        <dbReference type="ARBA" id="ARBA00022777"/>
    </source>
</evidence>
<dbReference type="AlphaFoldDB" id="A0AAF1BGG2"/>
<evidence type="ECO:0000313" key="13">
    <source>
        <dbReference type="Proteomes" id="UP000827549"/>
    </source>
</evidence>
<evidence type="ECO:0000256" key="2">
    <source>
        <dbReference type="ARBA" id="ARBA00022527"/>
    </source>
</evidence>
<protein>
    <recommendedName>
        <fullName evidence="1">non-specific serine/threonine protein kinase</fullName>
        <ecNumber evidence="1">2.7.11.1</ecNumber>
    </recommendedName>
</protein>
<feature type="compositionally biased region" description="Low complexity" evidence="10">
    <location>
        <begin position="674"/>
        <end position="689"/>
    </location>
</feature>
<comment type="catalytic activity">
    <reaction evidence="7">
        <text>L-threonyl-[protein] + ATP = O-phospho-L-threonyl-[protein] + ADP + H(+)</text>
        <dbReference type="Rhea" id="RHEA:46608"/>
        <dbReference type="Rhea" id="RHEA-COMP:11060"/>
        <dbReference type="Rhea" id="RHEA-COMP:11605"/>
        <dbReference type="ChEBI" id="CHEBI:15378"/>
        <dbReference type="ChEBI" id="CHEBI:30013"/>
        <dbReference type="ChEBI" id="CHEBI:30616"/>
        <dbReference type="ChEBI" id="CHEBI:61977"/>
        <dbReference type="ChEBI" id="CHEBI:456216"/>
        <dbReference type="EC" id="2.7.11.1"/>
    </reaction>
</comment>
<feature type="region of interest" description="Disordered" evidence="10">
    <location>
        <begin position="646"/>
        <end position="782"/>
    </location>
</feature>
<dbReference type="GO" id="GO:0004674">
    <property type="term" value="F:protein serine/threonine kinase activity"/>
    <property type="evidence" value="ECO:0007669"/>
    <property type="project" value="UniProtKB-KW"/>
</dbReference>
<dbReference type="InterPro" id="IPR017441">
    <property type="entry name" value="Protein_kinase_ATP_BS"/>
</dbReference>
<feature type="binding site" evidence="9">
    <location>
        <position position="242"/>
    </location>
    <ligand>
        <name>ATP</name>
        <dbReference type="ChEBI" id="CHEBI:30616"/>
    </ligand>
</feature>
<comment type="catalytic activity">
    <reaction evidence="8">
        <text>L-seryl-[protein] + ATP = O-phospho-L-seryl-[protein] + ADP + H(+)</text>
        <dbReference type="Rhea" id="RHEA:17989"/>
        <dbReference type="Rhea" id="RHEA-COMP:9863"/>
        <dbReference type="Rhea" id="RHEA-COMP:11604"/>
        <dbReference type="ChEBI" id="CHEBI:15378"/>
        <dbReference type="ChEBI" id="CHEBI:29999"/>
        <dbReference type="ChEBI" id="CHEBI:30616"/>
        <dbReference type="ChEBI" id="CHEBI:83421"/>
        <dbReference type="ChEBI" id="CHEBI:456216"/>
        <dbReference type="EC" id="2.7.11.1"/>
    </reaction>
</comment>
<dbReference type="InterPro" id="IPR000719">
    <property type="entry name" value="Prot_kinase_dom"/>
</dbReference>
<keyword evidence="2" id="KW-0723">Serine/threonine-protein kinase</keyword>
<feature type="compositionally biased region" description="Low complexity" evidence="10">
    <location>
        <begin position="707"/>
        <end position="722"/>
    </location>
</feature>
<gene>
    <name evidence="12" type="primary">CBK1_0</name>
    <name evidence="12" type="ORF">LOC62_02G002226</name>
</gene>
<dbReference type="EMBL" id="CP086715">
    <property type="protein sequence ID" value="WOO78687.1"/>
    <property type="molecule type" value="Genomic_DNA"/>
</dbReference>
<evidence type="ECO:0000259" key="11">
    <source>
        <dbReference type="PROSITE" id="PS50011"/>
    </source>
</evidence>
<evidence type="ECO:0000256" key="3">
    <source>
        <dbReference type="ARBA" id="ARBA00022679"/>
    </source>
</evidence>
<dbReference type="Proteomes" id="UP000827549">
    <property type="component" value="Chromosome 2"/>
</dbReference>
<keyword evidence="4 9" id="KW-0547">Nucleotide-binding</keyword>
<dbReference type="RefSeq" id="XP_062624719.1">
    <property type="nucleotide sequence ID" value="XM_062768735.1"/>
</dbReference>
<feature type="compositionally biased region" description="Pro residues" evidence="10">
    <location>
        <begin position="135"/>
        <end position="149"/>
    </location>
</feature>
<dbReference type="GO" id="GO:0005524">
    <property type="term" value="F:ATP binding"/>
    <property type="evidence" value="ECO:0007669"/>
    <property type="project" value="UniProtKB-UniRule"/>
</dbReference>
<dbReference type="PANTHER" id="PTHR24356">
    <property type="entry name" value="SERINE/THREONINE-PROTEIN KINASE"/>
    <property type="match status" value="1"/>
</dbReference>
<dbReference type="EC" id="2.7.11.1" evidence="1"/>
<dbReference type="Gene3D" id="3.30.200.20">
    <property type="entry name" value="Phosphorylase Kinase, domain 1"/>
    <property type="match status" value="1"/>
</dbReference>
<feature type="region of interest" description="Disordered" evidence="10">
    <location>
        <begin position="132"/>
        <end position="169"/>
    </location>
</feature>
<keyword evidence="13" id="KW-1185">Reference proteome</keyword>
<feature type="region of interest" description="Disordered" evidence="10">
    <location>
        <begin position="59"/>
        <end position="91"/>
    </location>
</feature>
<evidence type="ECO:0000256" key="8">
    <source>
        <dbReference type="ARBA" id="ARBA00048679"/>
    </source>
</evidence>
<dbReference type="PANTHER" id="PTHR24356:SF400">
    <property type="entry name" value="SERINE_THREONINE-PROTEIN KINASE CBK1"/>
    <property type="match status" value="1"/>
</dbReference>
<dbReference type="GO" id="GO:0035556">
    <property type="term" value="P:intracellular signal transduction"/>
    <property type="evidence" value="ECO:0007669"/>
    <property type="project" value="TreeGrafter"/>
</dbReference>
<feature type="domain" description="Protein kinase" evidence="11">
    <location>
        <begin position="211"/>
        <end position="538"/>
    </location>
</feature>
<evidence type="ECO:0000256" key="1">
    <source>
        <dbReference type="ARBA" id="ARBA00012513"/>
    </source>
</evidence>
<dbReference type="InterPro" id="IPR050236">
    <property type="entry name" value="Ser_Thr_kinase_AGC"/>
</dbReference>
<evidence type="ECO:0000313" key="12">
    <source>
        <dbReference type="EMBL" id="WOO78687.1"/>
    </source>
</evidence>
<evidence type="ECO:0000256" key="7">
    <source>
        <dbReference type="ARBA" id="ARBA00047899"/>
    </source>
</evidence>
<feature type="compositionally biased region" description="Gly residues" evidence="10">
    <location>
        <begin position="690"/>
        <end position="706"/>
    </location>
</feature>
<reference evidence="12" key="1">
    <citation type="submission" date="2023-10" db="EMBL/GenBank/DDBJ databases">
        <authorList>
            <person name="Noh H."/>
        </authorList>
    </citation>
    <scope>NUCLEOTIDE SEQUENCE</scope>
    <source>
        <strain evidence="12">DUCC4014</strain>
    </source>
</reference>
<keyword evidence="5 12" id="KW-0418">Kinase</keyword>
<dbReference type="SUPFAM" id="SSF56112">
    <property type="entry name" value="Protein kinase-like (PK-like)"/>
    <property type="match status" value="1"/>
</dbReference>
<dbReference type="SMART" id="SM00220">
    <property type="entry name" value="S_TKc"/>
    <property type="match status" value="1"/>
</dbReference>
<dbReference type="PROSITE" id="PS00108">
    <property type="entry name" value="PROTEIN_KINASE_ST"/>
    <property type="match status" value="1"/>
</dbReference>
<dbReference type="InterPro" id="IPR011009">
    <property type="entry name" value="Kinase-like_dom_sf"/>
</dbReference>
<evidence type="ECO:0000256" key="10">
    <source>
        <dbReference type="SAM" id="MobiDB-lite"/>
    </source>
</evidence>
<keyword evidence="6 9" id="KW-0067">ATP-binding</keyword>
<organism evidence="12 13">
    <name type="scientific">Vanrija pseudolonga</name>
    <dbReference type="NCBI Taxonomy" id="143232"/>
    <lineage>
        <taxon>Eukaryota</taxon>
        <taxon>Fungi</taxon>
        <taxon>Dikarya</taxon>
        <taxon>Basidiomycota</taxon>
        <taxon>Agaricomycotina</taxon>
        <taxon>Tremellomycetes</taxon>
        <taxon>Trichosporonales</taxon>
        <taxon>Trichosporonaceae</taxon>
        <taxon>Vanrija</taxon>
    </lineage>
</organism>
<keyword evidence="3" id="KW-0808">Transferase</keyword>
<dbReference type="PROSITE" id="PS50011">
    <property type="entry name" value="PROTEIN_KINASE_DOM"/>
    <property type="match status" value="1"/>
</dbReference>
<sequence length="782" mass="84958">MERPWSRWASIFGMVLPRRGQNGEPRTLFGFIDSRRPSVYPDHLVTEAEGVSRPVVAVPRSPVVEGEERNGEPSTAAAEAGPSSLPDTATTPSVTLDAAALAAAGDDEYPNGTVRTVKRPRVINKLSLDLALVPPQTPPSSTPNSPSPPTASHGSPSRASSRTLTAPRPALETLERASCAALYFEQYYHNLTKPDAKRQLLRRDTVDITHFDIGRVIGQGAFGVVRIAAEASRPDHRLVAIKQLRKSDLLKMGQEGHIRAERDLLTSAADGALDTRPSWILRLFHAFQDKDSLYLVLDFMGGGDLLTLLMERISLPEAVVRFYAAEMILALQQVHALGYIHRDVKPDNFLFTSEGHIRIADFGLATDLHWSHDSAYYEQQRRTILKKHGFDLSKPAFGNRKRRTGRDQTGGSGVGSLREKSRSILGLKAKSRRRLAYTICGTNSYMAPEVIRGQGYGFGVDWWSLGVILYEAMFGAAPFIGNSRHEARVKILEWKDNLKFPRRPHVSHFGIDFIRQLLCEPEERLGSPTSVRGKNPVTGVSDQRASHIAEVLHPINPATLLAPDGAEQLMSHPLQDKTPPYQPNLSTPDDTRHFDEDIPDEPLAPANSALQIRDPLLGDGKSGPHLLEIRKGLAFRGWTFREPSPFAAMGGDTEPTPRATSFPNVSDDSRFLGSQSPASDSSSMMVVAHSGGGGGAERLVSGGSGSGSTASCTTVTTATSEGGSKGSEEEDDDDEEQVGDEDEEDDEDADGGNVLTPRGPGAYPGHPAHIASCPAQLEVTVR</sequence>
<dbReference type="Gene3D" id="1.10.510.10">
    <property type="entry name" value="Transferase(Phosphotransferase) domain 1"/>
    <property type="match status" value="1"/>
</dbReference>
<evidence type="ECO:0000256" key="6">
    <source>
        <dbReference type="ARBA" id="ARBA00022840"/>
    </source>
</evidence>
<name>A0AAF1BGG2_9TREE</name>
<dbReference type="PROSITE" id="PS00107">
    <property type="entry name" value="PROTEIN_KINASE_ATP"/>
    <property type="match status" value="1"/>
</dbReference>
<dbReference type="Pfam" id="PF00069">
    <property type="entry name" value="Pkinase"/>
    <property type="match status" value="2"/>
</dbReference>
<feature type="compositionally biased region" description="Acidic residues" evidence="10">
    <location>
        <begin position="728"/>
        <end position="750"/>
    </location>
</feature>
<evidence type="ECO:0000256" key="9">
    <source>
        <dbReference type="PROSITE-ProRule" id="PRU10141"/>
    </source>
</evidence>
<dbReference type="GeneID" id="87805474"/>